<proteinExistence type="predicted"/>
<accession>A0A645A3F1</accession>
<dbReference type="EMBL" id="VSSQ01011687">
    <property type="protein sequence ID" value="MPM47466.1"/>
    <property type="molecule type" value="Genomic_DNA"/>
</dbReference>
<organism evidence="1">
    <name type="scientific">bioreactor metagenome</name>
    <dbReference type="NCBI Taxonomy" id="1076179"/>
    <lineage>
        <taxon>unclassified sequences</taxon>
        <taxon>metagenomes</taxon>
        <taxon>ecological metagenomes</taxon>
    </lineage>
</organism>
<dbReference type="Pfam" id="PF14022">
    <property type="entry name" value="DUF4238"/>
    <property type="match status" value="1"/>
</dbReference>
<name>A0A645A3F1_9ZZZZ</name>
<comment type="caution">
    <text evidence="1">The sequence shown here is derived from an EMBL/GenBank/DDBJ whole genome shotgun (WGS) entry which is preliminary data.</text>
</comment>
<sequence>MQTIVGSLDMHLPLIADLSSILLINDTGTNFITSDNPVIFYNYIAPNYSKYKYTNTVAVSGFMAFCPITEKLLILLYDDVLYQIYRHSQTTIRVEKTSDIDSINILQVVNCSEEIYCYDESEIDYIKNLYSKVEKYRKEPSVINNELDKKHKYSDAIRDKTCELQFIEPYYKMRLSFLEFNEKNIITYKKISRYKNEYNIPSAVMRDELRRELNK</sequence>
<gene>
    <name evidence="1" type="ORF">SDC9_94176</name>
</gene>
<protein>
    <submittedName>
        <fullName evidence="1">Uncharacterized protein</fullName>
    </submittedName>
</protein>
<evidence type="ECO:0000313" key="1">
    <source>
        <dbReference type="EMBL" id="MPM47466.1"/>
    </source>
</evidence>
<dbReference type="AlphaFoldDB" id="A0A645A3F1"/>
<dbReference type="InterPro" id="IPR025332">
    <property type="entry name" value="DUF4238"/>
</dbReference>
<reference evidence="1" key="1">
    <citation type="submission" date="2019-08" db="EMBL/GenBank/DDBJ databases">
        <authorList>
            <person name="Kucharzyk K."/>
            <person name="Murdoch R.W."/>
            <person name="Higgins S."/>
            <person name="Loffler F."/>
        </authorList>
    </citation>
    <scope>NUCLEOTIDE SEQUENCE</scope>
</reference>